<dbReference type="GO" id="GO:0003911">
    <property type="term" value="F:DNA ligase (NAD+) activity"/>
    <property type="evidence" value="ECO:0007669"/>
    <property type="project" value="UniProtKB-EC"/>
</dbReference>
<comment type="catalytic activity">
    <reaction evidence="8">
        <text>NAD(+) + (deoxyribonucleotide)n-3'-hydroxyl + 5'-phospho-(deoxyribonucleotide)m = (deoxyribonucleotide)n+m + AMP + beta-nicotinamide D-nucleotide.</text>
        <dbReference type="EC" id="6.5.1.2"/>
    </reaction>
</comment>
<dbReference type="AlphaFoldDB" id="A0A6C0CGV0"/>
<dbReference type="SUPFAM" id="SSF52113">
    <property type="entry name" value="BRCT domain"/>
    <property type="match status" value="1"/>
</dbReference>
<dbReference type="GO" id="GO:0006281">
    <property type="term" value="P:DNA repair"/>
    <property type="evidence" value="ECO:0007669"/>
    <property type="project" value="InterPro"/>
</dbReference>
<keyword evidence="4" id="KW-0235">DNA replication</keyword>
<evidence type="ECO:0000313" key="10">
    <source>
        <dbReference type="EMBL" id="QHT03070.1"/>
    </source>
</evidence>
<dbReference type="SUPFAM" id="SSF50249">
    <property type="entry name" value="Nucleic acid-binding proteins"/>
    <property type="match status" value="1"/>
</dbReference>
<dbReference type="InterPro" id="IPR010995">
    <property type="entry name" value="DNA_repair_Rad51/TF_NusA_a-hlx"/>
</dbReference>
<dbReference type="Pfam" id="PF01653">
    <property type="entry name" value="DNA_ligase_aden"/>
    <property type="match status" value="1"/>
</dbReference>
<evidence type="ECO:0000256" key="8">
    <source>
        <dbReference type="ARBA" id="ARBA00034005"/>
    </source>
</evidence>
<evidence type="ECO:0000256" key="1">
    <source>
        <dbReference type="ARBA" id="ARBA00004067"/>
    </source>
</evidence>
<accession>A0A6C0CGV0</accession>
<keyword evidence="7" id="KW-0520">NAD</keyword>
<dbReference type="InterPro" id="IPR004150">
    <property type="entry name" value="NAD_DNA_ligase_OB"/>
</dbReference>
<dbReference type="EMBL" id="MN739405">
    <property type="protein sequence ID" value="QHT03070.1"/>
    <property type="molecule type" value="Genomic_DNA"/>
</dbReference>
<dbReference type="SUPFAM" id="SSF56091">
    <property type="entry name" value="DNA ligase/mRNA capping enzyme, catalytic domain"/>
    <property type="match status" value="1"/>
</dbReference>
<dbReference type="Pfam" id="PF00533">
    <property type="entry name" value="BRCT"/>
    <property type="match status" value="1"/>
</dbReference>
<evidence type="ECO:0000256" key="5">
    <source>
        <dbReference type="ARBA" id="ARBA00022723"/>
    </source>
</evidence>
<dbReference type="Pfam" id="PF14520">
    <property type="entry name" value="HHH_5"/>
    <property type="match status" value="1"/>
</dbReference>
<dbReference type="InterPro" id="IPR003583">
    <property type="entry name" value="Hlx-hairpin-Hlx_DNA-bd_motif"/>
</dbReference>
<keyword evidence="5" id="KW-0479">Metal-binding</keyword>
<dbReference type="InterPro" id="IPR036420">
    <property type="entry name" value="BRCT_dom_sf"/>
</dbReference>
<organism evidence="10">
    <name type="scientific">viral metagenome</name>
    <dbReference type="NCBI Taxonomy" id="1070528"/>
    <lineage>
        <taxon>unclassified sequences</taxon>
        <taxon>metagenomes</taxon>
        <taxon>organismal metagenomes</taxon>
    </lineage>
</organism>
<dbReference type="Gene3D" id="1.10.150.20">
    <property type="entry name" value="5' to 3' exonuclease, C-terminal subdomain"/>
    <property type="match status" value="1"/>
</dbReference>
<dbReference type="SMART" id="SM00532">
    <property type="entry name" value="LIGANc"/>
    <property type="match status" value="1"/>
</dbReference>
<dbReference type="Pfam" id="PF03120">
    <property type="entry name" value="OB_DNA_ligase"/>
    <property type="match status" value="1"/>
</dbReference>
<dbReference type="InterPro" id="IPR013839">
    <property type="entry name" value="DNAligase_adenylation"/>
</dbReference>
<reference evidence="10" key="1">
    <citation type="journal article" date="2020" name="Nature">
        <title>Giant virus diversity and host interactions through global metagenomics.</title>
        <authorList>
            <person name="Schulz F."/>
            <person name="Roux S."/>
            <person name="Paez-Espino D."/>
            <person name="Jungbluth S."/>
            <person name="Walsh D.A."/>
            <person name="Denef V.J."/>
            <person name="McMahon K.D."/>
            <person name="Konstantinidis K.T."/>
            <person name="Eloe-Fadrosh E.A."/>
            <person name="Kyrpides N.C."/>
            <person name="Woyke T."/>
        </authorList>
    </citation>
    <scope>NUCLEOTIDE SEQUENCE</scope>
    <source>
        <strain evidence="10">GVMAG-M-3300020727-4</strain>
    </source>
</reference>
<evidence type="ECO:0000256" key="3">
    <source>
        <dbReference type="ARBA" id="ARBA00022598"/>
    </source>
</evidence>
<dbReference type="Gene3D" id="2.40.50.140">
    <property type="entry name" value="Nucleic acid-binding proteins"/>
    <property type="match status" value="1"/>
</dbReference>
<dbReference type="InterPro" id="IPR012340">
    <property type="entry name" value="NA-bd_OB-fold"/>
</dbReference>
<keyword evidence="6" id="KW-0862">Zinc</keyword>
<evidence type="ECO:0000256" key="6">
    <source>
        <dbReference type="ARBA" id="ARBA00022833"/>
    </source>
</evidence>
<evidence type="ECO:0000259" key="9">
    <source>
        <dbReference type="PROSITE" id="PS50172"/>
    </source>
</evidence>
<name>A0A6C0CGV0_9ZZZZ</name>
<proteinExistence type="predicted"/>
<dbReference type="GO" id="GO:0006260">
    <property type="term" value="P:DNA replication"/>
    <property type="evidence" value="ECO:0007669"/>
    <property type="project" value="UniProtKB-KW"/>
</dbReference>
<dbReference type="InterPro" id="IPR001357">
    <property type="entry name" value="BRCT_dom"/>
</dbReference>
<dbReference type="SUPFAM" id="SSF47794">
    <property type="entry name" value="Rad51 N-terminal domain-like"/>
    <property type="match status" value="1"/>
</dbReference>
<dbReference type="PIRSF" id="PIRSF001604">
    <property type="entry name" value="LigA"/>
    <property type="match status" value="1"/>
</dbReference>
<evidence type="ECO:0000256" key="4">
    <source>
        <dbReference type="ARBA" id="ARBA00022705"/>
    </source>
</evidence>
<sequence length="618" mass="71121">MEVDYKSLNKKQLVEFLLNADKYYYNTGEPLITDDRYDEIKEHLRAIDKKNAYFKRVGADVDNKVKLPYYLGSQDKIKDDSKILNKWIAKYNDPKSYIISEKLDGISCLVVYKSGDIKIYTRGDGYYGQDITHIKDYINGIISTKIQKHDIVVRGELIISRENWEKIKHEGSNARNLVAGLINSKILKKDLLKFIDFIVYEIIEGSSTNLDDLKKFNVVKHKEVKDISIDFLYNLYKDWKEKSKYEIDGLIVKHNSNYKLKAGENPKYSFAFKSLNMQKQVEVVVNDIEWNISKDKYLKPIVKFNEIVLNGVKIKQATGFNADFIVKNKIGVGSRIVIIRSGDVIPHITEVLSPSLNNKPLMPDLPFIWNKKDIILDDIKKNREQDIKIFSSFMKSLNIKGIGEGIITKLYDTSYDTLEKIITISKDDLLKIDGIKEKSANNIIEALKDIYKKNCLEIMFASNILGRGLGERKLKLLIDAYPYICENQEKALKLTKEDIIKIDGFGDITADAIIKNLKAFLDFYNSIFTSKVVIKKDEYEDNKEELINDKYKDNTYVFSGIRDKKLEKIIIASGGKIGNIVNKKTTLLIVKSLDDATVKVETAKKYNIPIITFEKFIK</sequence>
<keyword evidence="3" id="KW-0436">Ligase</keyword>
<dbReference type="InterPro" id="IPR013840">
    <property type="entry name" value="DNAligase_N"/>
</dbReference>
<feature type="domain" description="BRCT" evidence="9">
    <location>
        <begin position="553"/>
        <end position="618"/>
    </location>
</feature>
<dbReference type="Gene3D" id="3.40.50.10190">
    <property type="entry name" value="BRCT domain"/>
    <property type="match status" value="1"/>
</dbReference>
<dbReference type="Gene3D" id="3.30.470.30">
    <property type="entry name" value="DNA ligase/mRNA capping enzyme"/>
    <property type="match status" value="1"/>
</dbReference>
<evidence type="ECO:0000256" key="2">
    <source>
        <dbReference type="ARBA" id="ARBA00012722"/>
    </source>
</evidence>
<dbReference type="GO" id="GO:0000166">
    <property type="term" value="F:nucleotide binding"/>
    <property type="evidence" value="ECO:0007669"/>
    <property type="project" value="InterPro"/>
</dbReference>
<protein>
    <recommendedName>
        <fullName evidence="2">DNA ligase (NAD(+))</fullName>
        <ecNumber evidence="2">6.5.1.2</ecNumber>
    </recommendedName>
</protein>
<dbReference type="GO" id="GO:0003677">
    <property type="term" value="F:DNA binding"/>
    <property type="evidence" value="ECO:0007669"/>
    <property type="project" value="InterPro"/>
</dbReference>
<dbReference type="EC" id="6.5.1.2" evidence="2"/>
<dbReference type="SMART" id="SM00278">
    <property type="entry name" value="HhH1"/>
    <property type="match status" value="3"/>
</dbReference>
<comment type="function">
    <text evidence="1">DNA ligase that catalyzes the formation of phosphodiester linkages between 5'-phosphoryl and 3'-hydroxyl groups in double-stranded DNA using NAD as a coenzyme and as the energy source for the reaction. It is essential for DNA replication and repair of damaged DNA.</text>
</comment>
<dbReference type="InterPro" id="IPR001679">
    <property type="entry name" value="DNA_ligase"/>
</dbReference>
<dbReference type="PROSITE" id="PS50172">
    <property type="entry name" value="BRCT"/>
    <property type="match status" value="1"/>
</dbReference>
<evidence type="ECO:0000256" key="7">
    <source>
        <dbReference type="ARBA" id="ARBA00023027"/>
    </source>
</evidence>